<dbReference type="InterPro" id="IPR051501">
    <property type="entry name" value="eIF2B_alpha/beta/delta"/>
</dbReference>
<comment type="similarity">
    <text evidence="2 9">Belongs to the eIF-2B alpha/beta/delta subunits family.</text>
</comment>
<keyword evidence="3" id="KW-0963">Cytoplasm</keyword>
<dbReference type="InterPro" id="IPR037171">
    <property type="entry name" value="NagB/RpiA_transferase-like"/>
</dbReference>
<evidence type="ECO:0000256" key="2">
    <source>
        <dbReference type="ARBA" id="ARBA00007251"/>
    </source>
</evidence>
<feature type="region of interest" description="Disordered" evidence="10">
    <location>
        <begin position="1"/>
        <end position="21"/>
    </location>
</feature>
<protein>
    <recommendedName>
        <fullName evidence="6">Translation initiation factor eIF2B subunit alpha</fullName>
    </recommendedName>
    <alternativeName>
        <fullName evidence="7">eIF2B GDP-GTP exchange factor subunit alpha</fullName>
    </alternativeName>
</protein>
<dbReference type="RefSeq" id="XP_044718503.1">
    <property type="nucleotide sequence ID" value="XM_044866614.1"/>
</dbReference>
<evidence type="ECO:0000313" key="12">
    <source>
        <dbReference type="Proteomes" id="UP000824596"/>
    </source>
</evidence>
<dbReference type="Gene3D" id="3.40.50.10470">
    <property type="entry name" value="Translation initiation factor eif-2b, domain 2"/>
    <property type="match status" value="1"/>
</dbReference>
<comment type="subcellular location">
    <subcellularLocation>
        <location evidence="1">Cytoplasm</location>
        <location evidence="1">Cytosol</location>
    </subcellularLocation>
</comment>
<dbReference type="GO" id="GO:0003743">
    <property type="term" value="F:translation initiation factor activity"/>
    <property type="evidence" value="ECO:0007669"/>
    <property type="project" value="UniProtKB-KW"/>
</dbReference>
<name>A0A9P8MTK0_9HYPO</name>
<evidence type="ECO:0000256" key="7">
    <source>
        <dbReference type="ARBA" id="ARBA00044236"/>
    </source>
</evidence>
<keyword evidence="4 11" id="KW-0396">Initiation factor</keyword>
<proteinExistence type="inferred from homology"/>
<keyword evidence="5" id="KW-0648">Protein biosynthesis</keyword>
<evidence type="ECO:0000256" key="6">
    <source>
        <dbReference type="ARBA" id="ARBA00044208"/>
    </source>
</evidence>
<dbReference type="InterPro" id="IPR042529">
    <property type="entry name" value="IF_2B-like_C"/>
</dbReference>
<evidence type="ECO:0000256" key="10">
    <source>
        <dbReference type="SAM" id="MobiDB-lite"/>
    </source>
</evidence>
<comment type="caution">
    <text evidence="11">The sequence shown here is derived from an EMBL/GenBank/DDBJ whole genome shotgun (WGS) entry which is preliminary data.</text>
</comment>
<evidence type="ECO:0000313" key="11">
    <source>
        <dbReference type="EMBL" id="KAH0960990.1"/>
    </source>
</evidence>
<dbReference type="Gene3D" id="1.20.120.1070">
    <property type="entry name" value="Translation initiation factor eIF-2B, N-terminal domain"/>
    <property type="match status" value="1"/>
</dbReference>
<dbReference type="GO" id="GO:0005085">
    <property type="term" value="F:guanyl-nucleotide exchange factor activity"/>
    <property type="evidence" value="ECO:0007669"/>
    <property type="project" value="TreeGrafter"/>
</dbReference>
<evidence type="ECO:0000256" key="5">
    <source>
        <dbReference type="ARBA" id="ARBA00022917"/>
    </source>
</evidence>
<comment type="subunit">
    <text evidence="8">Component of the translation initiation factor 2B (eIF2B) complex which is a heterodecamer of two sets of five different subunits: alpha, beta, gamma, delta and epsilon. Subunits alpha, beta and delta comprise a regulatory subcomplex and subunits epsilon and gamma comprise a catalytic subcomplex. Within the complex, the hexameric regulatory complex resides at the center, with the two heterodimeric catalytic subcomplexes bound on opposite sides.</text>
</comment>
<dbReference type="OrthoDB" id="10249309at2759"/>
<dbReference type="EMBL" id="JAIZPD010000009">
    <property type="protein sequence ID" value="KAH0960990.1"/>
    <property type="molecule type" value="Genomic_DNA"/>
</dbReference>
<reference evidence="11" key="1">
    <citation type="submission" date="2021-09" db="EMBL/GenBank/DDBJ databases">
        <title>A high-quality genome of the endoparasitic fungus Hirsutella rhossiliensis with a comparison of Hirsutella genomes reveals transposable elements contributing to genome size variation.</title>
        <authorList>
            <person name="Lin R."/>
            <person name="Jiao Y."/>
            <person name="Sun X."/>
            <person name="Ling J."/>
            <person name="Xie B."/>
            <person name="Cheng X."/>
        </authorList>
    </citation>
    <scope>NUCLEOTIDE SEQUENCE</scope>
    <source>
        <strain evidence="11">HR02</strain>
    </source>
</reference>
<dbReference type="InterPro" id="IPR042528">
    <property type="entry name" value="elF-2B_alpha_N"/>
</dbReference>
<evidence type="ECO:0000256" key="1">
    <source>
        <dbReference type="ARBA" id="ARBA00004514"/>
    </source>
</evidence>
<sequence>MPRHLHRQRPSQPWLAKEGPADSSQALNTCKVTAAFRFFCSLNITSHRAQPSPSRLASLIMAPKDAAAGSSSELPVRKPLPSPSTDFDIVATYRRLLASDPHQTKPVAAIESLIALLNTVPSTTVYETLDTVKLHSDRLKASVANPVPLTAGTDLFLQYLVASLKQQDGSFDAVRQHLVRNGRLFAERAIAARNGVAEAGWRFVGEDKCVLTHGASRSVTGLLERAAKSLSGKFRVVYVRDETRVQESDRVVKQLRHLGIPVAEIPESAIAHVMGLLRRVHMVFVGAEAVTQNGGIISRIGTFQIAQLASKANIPFYVAAETHKFSRKFPLDQRDIGFKQNVLDFSIDAASKQPEDAVDYTPPELITNLVTENGVHLPGYVFEQLLDIYGSLNG</sequence>
<dbReference type="GO" id="GO:0005829">
    <property type="term" value="C:cytosol"/>
    <property type="evidence" value="ECO:0007669"/>
    <property type="project" value="UniProtKB-SubCell"/>
</dbReference>
<dbReference type="Proteomes" id="UP000824596">
    <property type="component" value="Unassembled WGS sequence"/>
</dbReference>
<organism evidence="11 12">
    <name type="scientific">Hirsutella rhossiliensis</name>
    <dbReference type="NCBI Taxonomy" id="111463"/>
    <lineage>
        <taxon>Eukaryota</taxon>
        <taxon>Fungi</taxon>
        <taxon>Dikarya</taxon>
        <taxon>Ascomycota</taxon>
        <taxon>Pezizomycotina</taxon>
        <taxon>Sordariomycetes</taxon>
        <taxon>Hypocreomycetidae</taxon>
        <taxon>Hypocreales</taxon>
        <taxon>Ophiocordycipitaceae</taxon>
        <taxon>Hirsutella</taxon>
    </lineage>
</organism>
<keyword evidence="12" id="KW-1185">Reference proteome</keyword>
<evidence type="ECO:0000256" key="8">
    <source>
        <dbReference type="ARBA" id="ARBA00046432"/>
    </source>
</evidence>
<dbReference type="SUPFAM" id="SSF100950">
    <property type="entry name" value="NagB/RpiA/CoA transferase-like"/>
    <property type="match status" value="1"/>
</dbReference>
<evidence type="ECO:0000256" key="3">
    <source>
        <dbReference type="ARBA" id="ARBA00022490"/>
    </source>
</evidence>
<dbReference type="GO" id="GO:0005851">
    <property type="term" value="C:eukaryotic translation initiation factor 2B complex"/>
    <property type="evidence" value="ECO:0007669"/>
    <property type="project" value="TreeGrafter"/>
</dbReference>
<dbReference type="Pfam" id="PF01008">
    <property type="entry name" value="IF-2B"/>
    <property type="match status" value="1"/>
</dbReference>
<evidence type="ECO:0000256" key="9">
    <source>
        <dbReference type="RuleBase" id="RU003814"/>
    </source>
</evidence>
<accession>A0A9P8MTK0</accession>
<dbReference type="InterPro" id="IPR000649">
    <property type="entry name" value="IF-2B-related"/>
</dbReference>
<dbReference type="PANTHER" id="PTHR45860">
    <property type="entry name" value="TRANSLATION INITIATION FACTOR EIF-2B SUBUNIT ALPHA"/>
    <property type="match status" value="1"/>
</dbReference>
<dbReference type="PANTHER" id="PTHR45860:SF1">
    <property type="entry name" value="TRANSLATION INITIATION FACTOR EIF-2B SUBUNIT ALPHA"/>
    <property type="match status" value="1"/>
</dbReference>
<dbReference type="AlphaFoldDB" id="A0A9P8MTK0"/>
<evidence type="ECO:0000256" key="4">
    <source>
        <dbReference type="ARBA" id="ARBA00022540"/>
    </source>
</evidence>
<gene>
    <name evidence="11" type="ORF">HRG_08143</name>
</gene>
<dbReference type="GeneID" id="68357272"/>